<gene>
    <name evidence="1" type="ORF">UFOPK3381_00493</name>
</gene>
<dbReference type="EMBL" id="CAFBLN010000013">
    <property type="protein sequence ID" value="CAB4865359.1"/>
    <property type="molecule type" value="Genomic_DNA"/>
</dbReference>
<evidence type="ECO:0000313" key="1">
    <source>
        <dbReference type="EMBL" id="CAB4865359.1"/>
    </source>
</evidence>
<dbReference type="InterPro" id="IPR007922">
    <property type="entry name" value="DciA-like"/>
</dbReference>
<dbReference type="PANTHER" id="PTHR36456:SF1">
    <property type="entry name" value="UPF0232 PROTEIN SCO3875"/>
    <property type="match status" value="1"/>
</dbReference>
<accession>A0A6J7DA89</accession>
<dbReference type="PANTHER" id="PTHR36456">
    <property type="entry name" value="UPF0232 PROTEIN SCO3875"/>
    <property type="match status" value="1"/>
</dbReference>
<dbReference type="Pfam" id="PF05258">
    <property type="entry name" value="DciA"/>
    <property type="match status" value="1"/>
</dbReference>
<protein>
    <submittedName>
        <fullName evidence="1">Unannotated protein</fullName>
    </submittedName>
</protein>
<dbReference type="AlphaFoldDB" id="A0A6J7DA89"/>
<proteinExistence type="predicted"/>
<reference evidence="1" key="1">
    <citation type="submission" date="2020-05" db="EMBL/GenBank/DDBJ databases">
        <authorList>
            <person name="Chiriac C."/>
            <person name="Salcher M."/>
            <person name="Ghai R."/>
            <person name="Kavagutti S V."/>
        </authorList>
    </citation>
    <scope>NUCLEOTIDE SEQUENCE</scope>
</reference>
<sequence>MAKRSSEPEKLGQTLRGLIGRFQHVDLSVMETILLRWPDLVGGVLAERCHPEVVRDGVLHVRVPTGAYAQKLSHEEQRILAALSDLGASAPTGIQCVVRG</sequence>
<organism evidence="1">
    <name type="scientific">freshwater metagenome</name>
    <dbReference type="NCBI Taxonomy" id="449393"/>
    <lineage>
        <taxon>unclassified sequences</taxon>
        <taxon>metagenomes</taxon>
        <taxon>ecological metagenomes</taxon>
    </lineage>
</organism>
<name>A0A6J7DA89_9ZZZZ</name>